<name>A0AA49GPE6_9BACT</name>
<evidence type="ECO:0000256" key="10">
    <source>
        <dbReference type="SAM" id="Coils"/>
    </source>
</evidence>
<dbReference type="SUPFAM" id="SSF49464">
    <property type="entry name" value="Carboxypeptidase regulatory domain-like"/>
    <property type="match status" value="1"/>
</dbReference>
<keyword evidence="6 8" id="KW-0472">Membrane</keyword>
<evidence type="ECO:0000259" key="11">
    <source>
        <dbReference type="Pfam" id="PF00593"/>
    </source>
</evidence>
<keyword evidence="4 8" id="KW-0812">Transmembrane</keyword>
<feature type="domain" description="TonB-dependent receptor-like beta-barrel" evidence="11">
    <location>
        <begin position="498"/>
        <end position="1064"/>
    </location>
</feature>
<dbReference type="PROSITE" id="PS52016">
    <property type="entry name" value="TONB_DEPENDENT_REC_3"/>
    <property type="match status" value="1"/>
</dbReference>
<evidence type="ECO:0000256" key="9">
    <source>
        <dbReference type="RuleBase" id="RU003357"/>
    </source>
</evidence>
<evidence type="ECO:0000259" key="12">
    <source>
        <dbReference type="Pfam" id="PF07715"/>
    </source>
</evidence>
<dbReference type="Pfam" id="PF07715">
    <property type="entry name" value="Plug"/>
    <property type="match status" value="1"/>
</dbReference>
<keyword evidence="2 8" id="KW-0813">Transport</keyword>
<dbReference type="EMBL" id="CP120682">
    <property type="protein sequence ID" value="WKN34814.1"/>
    <property type="molecule type" value="Genomic_DNA"/>
</dbReference>
<dbReference type="Gene3D" id="3.55.50.30">
    <property type="match status" value="1"/>
</dbReference>
<comment type="subcellular location">
    <subcellularLocation>
        <location evidence="1 8">Cell outer membrane</location>
        <topology evidence="1 8">Multi-pass membrane protein</topology>
    </subcellularLocation>
</comment>
<dbReference type="InterPro" id="IPR023996">
    <property type="entry name" value="TonB-dep_OMP_SusC/RagA"/>
</dbReference>
<dbReference type="InterPro" id="IPR008969">
    <property type="entry name" value="CarboxyPept-like_regulatory"/>
</dbReference>
<keyword evidence="3 8" id="KW-1134">Transmembrane beta strand</keyword>
<dbReference type="InterPro" id="IPR000531">
    <property type="entry name" value="Beta-barrel_TonB"/>
</dbReference>
<dbReference type="Gene3D" id="2.60.40.1120">
    <property type="entry name" value="Carboxypeptidase-like, regulatory domain"/>
    <property type="match status" value="1"/>
</dbReference>
<dbReference type="NCBIfam" id="TIGR04056">
    <property type="entry name" value="OMP_RagA_SusC"/>
    <property type="match status" value="1"/>
</dbReference>
<dbReference type="NCBIfam" id="TIGR04057">
    <property type="entry name" value="SusC_RagA_signa"/>
    <property type="match status" value="1"/>
</dbReference>
<evidence type="ECO:0000256" key="2">
    <source>
        <dbReference type="ARBA" id="ARBA00022448"/>
    </source>
</evidence>
<dbReference type="SUPFAM" id="SSF56935">
    <property type="entry name" value="Porins"/>
    <property type="match status" value="1"/>
</dbReference>
<reference evidence="13" key="2">
    <citation type="journal article" date="2024" name="Antonie Van Leeuwenhoek">
        <title>Roseihalotalea indica gen. nov., sp. nov., a halophilic Bacteroidetes from mesopelagic Southwest Indian Ocean with higher carbohydrate metabolic potential.</title>
        <authorList>
            <person name="Chen B."/>
            <person name="Zhang M."/>
            <person name="Lin D."/>
            <person name="Ye J."/>
            <person name="Tang K."/>
        </authorList>
    </citation>
    <scope>NUCLEOTIDE SEQUENCE</scope>
    <source>
        <strain evidence="13">TK19036</strain>
    </source>
</reference>
<dbReference type="AlphaFoldDB" id="A0AA49GPE6"/>
<protein>
    <submittedName>
        <fullName evidence="13">TonB-dependent receptor</fullName>
    </submittedName>
</protein>
<dbReference type="InterPro" id="IPR012910">
    <property type="entry name" value="Plug_dom"/>
</dbReference>
<accession>A0AA49GPE6</accession>
<reference evidence="13" key="1">
    <citation type="journal article" date="2023" name="Comput. Struct. Biotechnol. J.">
        <title>Discovery of a novel marine Bacteroidetes with a rich repertoire of carbohydrate-active enzymes.</title>
        <authorList>
            <person name="Chen B."/>
            <person name="Liu G."/>
            <person name="Chen Q."/>
            <person name="Wang H."/>
            <person name="Liu L."/>
            <person name="Tang K."/>
        </authorList>
    </citation>
    <scope>NUCLEOTIDE SEQUENCE</scope>
    <source>
        <strain evidence="13">TK19036</strain>
    </source>
</reference>
<evidence type="ECO:0000256" key="8">
    <source>
        <dbReference type="PROSITE-ProRule" id="PRU01360"/>
    </source>
</evidence>
<keyword evidence="7 8" id="KW-0998">Cell outer membrane</keyword>
<keyword evidence="5 9" id="KW-0798">TonB box</keyword>
<evidence type="ECO:0000256" key="6">
    <source>
        <dbReference type="ARBA" id="ARBA00023136"/>
    </source>
</evidence>
<evidence type="ECO:0000256" key="7">
    <source>
        <dbReference type="ARBA" id="ARBA00023237"/>
    </source>
</evidence>
<evidence type="ECO:0000256" key="1">
    <source>
        <dbReference type="ARBA" id="ARBA00004571"/>
    </source>
</evidence>
<comment type="similarity">
    <text evidence="8 9">Belongs to the TonB-dependent receptor family.</text>
</comment>
<dbReference type="InterPro" id="IPR036942">
    <property type="entry name" value="Beta-barrel_TonB_sf"/>
</dbReference>
<dbReference type="GO" id="GO:0009279">
    <property type="term" value="C:cell outer membrane"/>
    <property type="evidence" value="ECO:0007669"/>
    <property type="project" value="UniProtKB-SubCell"/>
</dbReference>
<dbReference type="InterPro" id="IPR037066">
    <property type="entry name" value="Plug_dom_sf"/>
</dbReference>
<sequence>MSRYAFYGIVLQCCTMTILMASVNSMGQRKSINDIIVSIEVKNENLTGVFEQLENLTGFKFAYNHRNLNEKQKVTLSAKNKSLATVLLQISKQTRLRFKRINENIHILKQEEEEINEVEEIMADLVEITVSGKVTDGETGEPLPGVNVIAKGTANGTITDLQGSYTLTVSDEVASLIFSSIGYLSEEVAIEGRSSIDIVLLPDIKSLEEIVVVGYGTQKRSDVTGAIGSVSSDDFEDEPVIQVGQALQGKVAGLQVSQNSGAPGSGLLIRVRGTGTVNNAEPLYVVDGNPNVNPLDLVPEQIESIQVLKSASAAAIYGAQGANGVILITTKQGRAGASQLDVNFSQGWQQLQRNLPMTNAREYAILYNEGLVNAGESPIYPNPDALGEGTNWQDEVFQVAPMNDITVSASGGSESSQFFFSAGYQNQEGILKGSAFDRINLRINSSHDITPSITVGQNLSGSLAKYEQITEFNFGSVLGNTLTANPEVPVRMPDGGWGYSETSLNSTNPLATIHYTNNDTRRPVINGNVYANITFLKDFTFRSQFNFNIGYAENSVFNPVYRISSRSFNEVATLQENTTRFREHSWANTLTYQKSIGKHNFDLLGGITTQESFTQFISAYAAGLPENATDNPNLRYLDLSTQGNRVEGDAGEWGILSFLGRVNYNYGGKYFTTVNFRADGSSRFGENNKFGYFPSFSLGWKISEEAFLQGESWLNNLMLRGGWGSLGNQSSLPNYAFASLVTPNINYTFGWPQEVIRGQAPIGVGNPDLKWEATDETNLGFDFMGFEGKVTASFDWYHKKTTDMLLQVPVIQYSGIQESPYVNGGNVVNKGVELMLGYQNTTPSGFNYDISANIAHNKNEVTQLSNNGSAFYYRASFIGLVNVTEVGSPIASFYGWKTDGLFQSQEEIDAHAFQSTGTAPGDIRFVDLNEDGVVNADDQTIIGNPWPKFTYGLNSSFSYKGFDVRLQFQGVYGNDIYMAMNFRTEGSNFFNYTRNVWENRWTGPGTSNDVPRMTTNDPNNNMRSSEYYVEDGSYLRVRNFQIGYRVPQSVINLRSVRVYGSIQNALTLTKYPGFDPEIGTNRDSNPLYIGLDETNYPVPRIYTIGINVGI</sequence>
<dbReference type="Pfam" id="PF00593">
    <property type="entry name" value="TonB_dep_Rec_b-barrel"/>
    <property type="match status" value="1"/>
</dbReference>
<dbReference type="InterPro" id="IPR023997">
    <property type="entry name" value="TonB-dep_OMP_SusC/RagA_CS"/>
</dbReference>
<evidence type="ECO:0000256" key="5">
    <source>
        <dbReference type="ARBA" id="ARBA00023077"/>
    </source>
</evidence>
<dbReference type="Gene3D" id="2.40.170.20">
    <property type="entry name" value="TonB-dependent receptor, beta-barrel domain"/>
    <property type="match status" value="1"/>
</dbReference>
<dbReference type="Gene3D" id="2.170.130.10">
    <property type="entry name" value="TonB-dependent receptor, plug domain"/>
    <property type="match status" value="1"/>
</dbReference>
<organism evidence="13">
    <name type="scientific">Roseihalotalea indica</name>
    <dbReference type="NCBI Taxonomy" id="2867963"/>
    <lineage>
        <taxon>Bacteria</taxon>
        <taxon>Pseudomonadati</taxon>
        <taxon>Bacteroidota</taxon>
        <taxon>Cytophagia</taxon>
        <taxon>Cytophagales</taxon>
        <taxon>Catalimonadaceae</taxon>
        <taxon>Roseihalotalea</taxon>
    </lineage>
</organism>
<feature type="coiled-coil region" evidence="10">
    <location>
        <begin position="101"/>
        <end position="128"/>
    </location>
</feature>
<gene>
    <name evidence="13" type="ORF">K4G66_20790</name>
</gene>
<feature type="domain" description="TonB-dependent receptor plug" evidence="12">
    <location>
        <begin position="220"/>
        <end position="325"/>
    </location>
</feature>
<evidence type="ECO:0000256" key="4">
    <source>
        <dbReference type="ARBA" id="ARBA00022692"/>
    </source>
</evidence>
<evidence type="ECO:0000313" key="13">
    <source>
        <dbReference type="EMBL" id="WKN34814.1"/>
    </source>
</evidence>
<keyword evidence="13" id="KW-0675">Receptor</keyword>
<dbReference type="InterPro" id="IPR039426">
    <property type="entry name" value="TonB-dep_rcpt-like"/>
</dbReference>
<evidence type="ECO:0000256" key="3">
    <source>
        <dbReference type="ARBA" id="ARBA00022452"/>
    </source>
</evidence>
<dbReference type="Pfam" id="PF13715">
    <property type="entry name" value="CarbopepD_reg_2"/>
    <property type="match status" value="1"/>
</dbReference>
<keyword evidence="10" id="KW-0175">Coiled coil</keyword>
<proteinExistence type="inferred from homology"/>